<dbReference type="Proteomes" id="UP001165524">
    <property type="component" value="Unassembled WGS sequence"/>
</dbReference>
<keyword evidence="2" id="KW-0812">Transmembrane</keyword>
<gene>
    <name evidence="3" type="ORF">MU846_02785</name>
</gene>
<protein>
    <recommendedName>
        <fullName evidence="5">Lipoprotein</fullName>
    </recommendedName>
</protein>
<dbReference type="EMBL" id="JALKII010000001">
    <property type="protein sequence ID" value="MCK0536624.1"/>
    <property type="molecule type" value="Genomic_DNA"/>
</dbReference>
<name>A0ABT0E4K0_9GAMM</name>
<feature type="transmembrane region" description="Helical" evidence="2">
    <location>
        <begin position="37"/>
        <end position="55"/>
    </location>
</feature>
<accession>A0ABT0E4K0</accession>
<feature type="region of interest" description="Disordered" evidence="1">
    <location>
        <begin position="236"/>
        <end position="256"/>
    </location>
</feature>
<evidence type="ECO:0000313" key="3">
    <source>
        <dbReference type="EMBL" id="MCK0536624.1"/>
    </source>
</evidence>
<comment type="caution">
    <text evidence="3">The sequence shown here is derived from an EMBL/GenBank/DDBJ whole genome shotgun (WGS) entry which is preliminary data.</text>
</comment>
<proteinExistence type="predicted"/>
<evidence type="ECO:0000313" key="4">
    <source>
        <dbReference type="Proteomes" id="UP001165524"/>
    </source>
</evidence>
<organism evidence="3 4">
    <name type="scientific">Alcanivorax quisquiliarum</name>
    <dbReference type="NCBI Taxonomy" id="2933565"/>
    <lineage>
        <taxon>Bacteria</taxon>
        <taxon>Pseudomonadati</taxon>
        <taxon>Pseudomonadota</taxon>
        <taxon>Gammaproteobacteria</taxon>
        <taxon>Oceanospirillales</taxon>
        <taxon>Alcanivoracaceae</taxon>
        <taxon>Alcanivorax</taxon>
    </lineage>
</organism>
<keyword evidence="2" id="KW-0472">Membrane</keyword>
<sequence>MFKFNAHARPITIAHTGCEGAANDFDHVTHLQRAPTAALLTVLVLAFTLSGCLLLPQKRATFSHHSAASGEIHSFSYPASLRASTIHMGIDPSIPEHAMEKLIKLREQLEGYNDELARADTNEVNDLTPKIEATRKEIGALQRVWMRPRILAEPPPDVANNLTFKITPRGNDQPASAPEIDLGATSVEITRAVESDVKRHLAYRINEALFNEPERIGGELYKTLMLALIQQSYAPQECASSKTADDAPQPDTSAAQ</sequence>
<evidence type="ECO:0000256" key="2">
    <source>
        <dbReference type="SAM" id="Phobius"/>
    </source>
</evidence>
<evidence type="ECO:0000256" key="1">
    <source>
        <dbReference type="SAM" id="MobiDB-lite"/>
    </source>
</evidence>
<dbReference type="RefSeq" id="WP_246948091.1">
    <property type="nucleotide sequence ID" value="NZ_JALKII010000001.1"/>
</dbReference>
<keyword evidence="2" id="KW-1133">Transmembrane helix</keyword>
<keyword evidence="4" id="KW-1185">Reference proteome</keyword>
<evidence type="ECO:0008006" key="5">
    <source>
        <dbReference type="Google" id="ProtNLM"/>
    </source>
</evidence>
<reference evidence="3" key="1">
    <citation type="submission" date="2022-04" db="EMBL/GenBank/DDBJ databases">
        <title>Alcanivorax sp. CY1518 draft genome sequence.</title>
        <authorList>
            <person name="Zhao G."/>
            <person name="An M."/>
        </authorList>
    </citation>
    <scope>NUCLEOTIDE SEQUENCE</scope>
    <source>
        <strain evidence="3">CY1518</strain>
    </source>
</reference>